<dbReference type="SUPFAM" id="SSF54928">
    <property type="entry name" value="RNA-binding domain, RBD"/>
    <property type="match status" value="1"/>
</dbReference>
<dbReference type="InterPro" id="IPR012677">
    <property type="entry name" value="Nucleotide-bd_a/b_plait_sf"/>
</dbReference>
<dbReference type="EMBL" id="OQ397620">
    <property type="protein sequence ID" value="WMV69952.1"/>
    <property type="molecule type" value="mRNA"/>
</dbReference>
<evidence type="ECO:0000313" key="4">
    <source>
        <dbReference type="EMBL" id="WMV69952.1"/>
    </source>
</evidence>
<keyword evidence="1" id="KW-0694">RNA-binding</keyword>
<organism evidence="4">
    <name type="scientific">Euglena gracilis</name>
    <dbReference type="NCBI Taxonomy" id="3039"/>
    <lineage>
        <taxon>Eukaryota</taxon>
        <taxon>Discoba</taxon>
        <taxon>Euglenozoa</taxon>
        <taxon>Euglenida</taxon>
        <taxon>Spirocuta</taxon>
        <taxon>Euglenophyceae</taxon>
        <taxon>Euglenales</taxon>
        <taxon>Euglenaceae</taxon>
        <taxon>Euglena</taxon>
    </lineage>
</organism>
<name>A0AA51YH59_EUGGR</name>
<dbReference type="SMART" id="SM00360">
    <property type="entry name" value="RRM"/>
    <property type="match status" value="1"/>
</dbReference>
<accession>A0AA51YH59</accession>
<feature type="domain" description="RRM" evidence="3">
    <location>
        <begin position="11"/>
        <end position="89"/>
    </location>
</feature>
<sequence>MPTGRGNADRPSLYVRNLSTRITPDDLYDAFTKFGKIKDIHIPSDYYTGLPRGFGFVEFYDWRDAEEAQYEMDGKTLDGKRMEINFAQSNRRTPDEMRAREQEPGRSYRDDRDRDRDRPRRDRRDRSRSRSRDRSASRSKKRSKSPKRIKRKSRSSSASSERSVSRPRKAKKQSRSRSGDRKKQATAGNATDDSAPKKPSAKPKKSASRSGSPSHSD</sequence>
<feature type="compositionally biased region" description="Basic and acidic residues" evidence="2">
    <location>
        <begin position="92"/>
        <end position="136"/>
    </location>
</feature>
<feature type="compositionally biased region" description="Low complexity" evidence="2">
    <location>
        <begin position="208"/>
        <end position="217"/>
    </location>
</feature>
<dbReference type="InterPro" id="IPR000504">
    <property type="entry name" value="RRM_dom"/>
</dbReference>
<dbReference type="AlphaFoldDB" id="A0AA51YH59"/>
<feature type="compositionally biased region" description="Basic residues" evidence="2">
    <location>
        <begin position="137"/>
        <end position="154"/>
    </location>
</feature>
<feature type="compositionally biased region" description="Basic residues" evidence="2">
    <location>
        <begin position="165"/>
        <end position="175"/>
    </location>
</feature>
<dbReference type="InterPro" id="IPR050441">
    <property type="entry name" value="RBM"/>
</dbReference>
<evidence type="ECO:0000256" key="1">
    <source>
        <dbReference type="PROSITE-ProRule" id="PRU00176"/>
    </source>
</evidence>
<proteinExistence type="evidence at transcript level"/>
<dbReference type="Pfam" id="PF00076">
    <property type="entry name" value="RRM_1"/>
    <property type="match status" value="1"/>
</dbReference>
<dbReference type="Gene3D" id="3.30.70.330">
    <property type="match status" value="1"/>
</dbReference>
<dbReference type="GO" id="GO:0003723">
    <property type="term" value="F:RNA binding"/>
    <property type="evidence" value="ECO:0007669"/>
    <property type="project" value="UniProtKB-UniRule"/>
</dbReference>
<dbReference type="PANTHER" id="PTHR48034">
    <property type="entry name" value="TRANSFORMER-2 SEX-DETERMINING PROTEIN-RELATED"/>
    <property type="match status" value="1"/>
</dbReference>
<evidence type="ECO:0000259" key="3">
    <source>
        <dbReference type="PROSITE" id="PS50102"/>
    </source>
</evidence>
<dbReference type="InterPro" id="IPR035979">
    <property type="entry name" value="RBD_domain_sf"/>
</dbReference>
<reference evidence="4" key="1">
    <citation type="journal article" date="2023" name="Acta Biochim. Biophys. Sin.">
        <title>Transcriptomic and genomic identification of spliceosomal genes from Euglena gracilis.</title>
        <authorList>
            <person name="Gao P."/>
            <person name="Zhong Y."/>
            <person name="Sun C."/>
        </authorList>
    </citation>
    <scope>NUCLEOTIDE SEQUENCE</scope>
</reference>
<gene>
    <name evidence="4" type="primary">SRSF10</name>
</gene>
<feature type="region of interest" description="Disordered" evidence="2">
    <location>
        <begin position="86"/>
        <end position="217"/>
    </location>
</feature>
<dbReference type="PROSITE" id="PS50102">
    <property type="entry name" value="RRM"/>
    <property type="match status" value="1"/>
</dbReference>
<protein>
    <submittedName>
        <fullName evidence="4">Splicing factor SRp38</fullName>
    </submittedName>
</protein>
<evidence type="ECO:0000256" key="2">
    <source>
        <dbReference type="SAM" id="MobiDB-lite"/>
    </source>
</evidence>